<organism evidence="2 3">
    <name type="scientific">Pleodorina starrii</name>
    <dbReference type="NCBI Taxonomy" id="330485"/>
    <lineage>
        <taxon>Eukaryota</taxon>
        <taxon>Viridiplantae</taxon>
        <taxon>Chlorophyta</taxon>
        <taxon>core chlorophytes</taxon>
        <taxon>Chlorophyceae</taxon>
        <taxon>CS clade</taxon>
        <taxon>Chlamydomonadales</taxon>
        <taxon>Volvocaceae</taxon>
        <taxon>Pleodorina</taxon>
    </lineage>
</organism>
<sequence>MHTGLFLLPRLGPNIVPHFPAAALAFGCNQLFSLSCEVDRSYTREVATQLDKAEQRQAEEGMDTEDENERQPHEPLGSLADHAHDAGYNTSKYTNKTIACS</sequence>
<gene>
    <name evidence="2" type="primary">PLESTB002709</name>
    <name evidence="2" type="ORF">PLESTB_001694400</name>
</gene>
<name>A0A9W6BZB2_9CHLO</name>
<feature type="region of interest" description="Disordered" evidence="1">
    <location>
        <begin position="52"/>
        <end position="101"/>
    </location>
</feature>
<dbReference type="Proteomes" id="UP001165080">
    <property type="component" value="Unassembled WGS sequence"/>
</dbReference>
<reference evidence="2 3" key="1">
    <citation type="journal article" date="2023" name="Commun. Biol.">
        <title>Reorganization of the ancestral sex-determining regions during the evolution of trioecy in Pleodorina starrii.</title>
        <authorList>
            <person name="Takahashi K."/>
            <person name="Suzuki S."/>
            <person name="Kawai-Toyooka H."/>
            <person name="Yamamoto K."/>
            <person name="Hamaji T."/>
            <person name="Ootsuki R."/>
            <person name="Yamaguchi H."/>
            <person name="Kawachi M."/>
            <person name="Higashiyama T."/>
            <person name="Nozaki H."/>
        </authorList>
    </citation>
    <scope>NUCLEOTIDE SEQUENCE [LARGE SCALE GENOMIC DNA]</scope>
    <source>
        <strain evidence="2 3">NIES-4479</strain>
    </source>
</reference>
<evidence type="ECO:0000256" key="1">
    <source>
        <dbReference type="SAM" id="MobiDB-lite"/>
    </source>
</evidence>
<dbReference type="EMBL" id="BRXU01000040">
    <property type="protein sequence ID" value="GLC60934.1"/>
    <property type="molecule type" value="Genomic_DNA"/>
</dbReference>
<accession>A0A9W6BZB2</accession>
<evidence type="ECO:0000313" key="3">
    <source>
        <dbReference type="Proteomes" id="UP001165080"/>
    </source>
</evidence>
<protein>
    <submittedName>
        <fullName evidence="2">Uncharacterized protein</fullName>
    </submittedName>
</protein>
<comment type="caution">
    <text evidence="2">The sequence shown here is derived from an EMBL/GenBank/DDBJ whole genome shotgun (WGS) entry which is preliminary data.</text>
</comment>
<feature type="compositionally biased region" description="Polar residues" evidence="1">
    <location>
        <begin position="88"/>
        <end position="101"/>
    </location>
</feature>
<proteinExistence type="predicted"/>
<dbReference type="AlphaFoldDB" id="A0A9W6BZB2"/>
<evidence type="ECO:0000313" key="2">
    <source>
        <dbReference type="EMBL" id="GLC60934.1"/>
    </source>
</evidence>
<keyword evidence="3" id="KW-1185">Reference proteome</keyword>